<name>A0A836CDV8_9STRA</name>
<reference evidence="1" key="1">
    <citation type="submission" date="2021-02" db="EMBL/GenBank/DDBJ databases">
        <title>First Annotated Genome of the Yellow-green Alga Tribonema minus.</title>
        <authorList>
            <person name="Mahan K.M."/>
        </authorList>
    </citation>
    <scope>NUCLEOTIDE SEQUENCE</scope>
    <source>
        <strain evidence="1">UTEX B ZZ1240</strain>
    </source>
</reference>
<keyword evidence="2" id="KW-1185">Reference proteome</keyword>
<dbReference type="AlphaFoldDB" id="A0A836CDV8"/>
<protein>
    <submittedName>
        <fullName evidence="1">Uncharacterized protein</fullName>
    </submittedName>
</protein>
<evidence type="ECO:0000313" key="1">
    <source>
        <dbReference type="EMBL" id="KAG5182127.1"/>
    </source>
</evidence>
<dbReference type="EMBL" id="JAFCMP010000268">
    <property type="protein sequence ID" value="KAG5182127.1"/>
    <property type="molecule type" value="Genomic_DNA"/>
</dbReference>
<accession>A0A836CDV8</accession>
<dbReference type="Gene3D" id="1.10.472.30">
    <property type="entry name" value="Transcription elongation factor S-II, central domain"/>
    <property type="match status" value="1"/>
</dbReference>
<sequence length="169" mass="16292">MAPAAAAAAEPLAASAEAAAAAATAADAALAAAAAAAPAAAALPAAAGPAAAAAKGAAWPPPHIADESRRRTLEMLAAALGGTAVERTRRLAEAIEEQLFAAHCCGAGSDGGGVSQAYRTGARTAVFLMDAEVSGPVGRKLRDKVCAGLVTPGDIAGKTPEALRLSAMV</sequence>
<proteinExistence type="predicted"/>
<dbReference type="GO" id="GO:0006351">
    <property type="term" value="P:DNA-templated transcription"/>
    <property type="evidence" value="ECO:0007669"/>
    <property type="project" value="InterPro"/>
</dbReference>
<evidence type="ECO:0000313" key="2">
    <source>
        <dbReference type="Proteomes" id="UP000664859"/>
    </source>
</evidence>
<organism evidence="1 2">
    <name type="scientific">Tribonema minus</name>
    <dbReference type="NCBI Taxonomy" id="303371"/>
    <lineage>
        <taxon>Eukaryota</taxon>
        <taxon>Sar</taxon>
        <taxon>Stramenopiles</taxon>
        <taxon>Ochrophyta</taxon>
        <taxon>PX clade</taxon>
        <taxon>Xanthophyceae</taxon>
        <taxon>Tribonematales</taxon>
        <taxon>Tribonemataceae</taxon>
        <taxon>Tribonema</taxon>
    </lineage>
</organism>
<comment type="caution">
    <text evidence="1">The sequence shown here is derived from an EMBL/GenBank/DDBJ whole genome shotgun (WGS) entry which is preliminary data.</text>
</comment>
<dbReference type="Proteomes" id="UP000664859">
    <property type="component" value="Unassembled WGS sequence"/>
</dbReference>
<gene>
    <name evidence="1" type="ORF">JKP88DRAFT_221507</name>
</gene>
<dbReference type="InterPro" id="IPR036575">
    <property type="entry name" value="TFIIS_cen_dom_sf"/>
</dbReference>